<feature type="domain" description="Acyl-CoA dehydrogenase C-terminal" evidence="4">
    <location>
        <begin position="261"/>
        <end position="393"/>
    </location>
</feature>
<dbReference type="PIRSF" id="PIRSF016578">
    <property type="entry name" value="HsaA"/>
    <property type="match status" value="1"/>
</dbReference>
<dbReference type="Gene3D" id="2.40.110.10">
    <property type="entry name" value="Butyryl-CoA Dehydrogenase, subunit A, domain 2"/>
    <property type="match status" value="1"/>
</dbReference>
<gene>
    <name evidence="5" type="ORF">BEN76_15200</name>
</gene>
<evidence type="ECO:0000259" key="4">
    <source>
        <dbReference type="Pfam" id="PF08028"/>
    </source>
</evidence>
<organism evidence="5 6">
    <name type="scientific">Acinetobacter soli</name>
    <dbReference type="NCBI Taxonomy" id="487316"/>
    <lineage>
        <taxon>Bacteria</taxon>
        <taxon>Pseudomonadati</taxon>
        <taxon>Pseudomonadota</taxon>
        <taxon>Gammaproteobacteria</taxon>
        <taxon>Moraxellales</taxon>
        <taxon>Moraxellaceae</taxon>
        <taxon>Acinetobacter</taxon>
    </lineage>
</organism>
<dbReference type="PANTHER" id="PTHR43884:SF12">
    <property type="entry name" value="ISOVALERYL-COA DEHYDROGENASE, MITOCHONDRIAL-RELATED"/>
    <property type="match status" value="1"/>
</dbReference>
<keyword evidence="1" id="KW-0560">Oxidoreductase</keyword>
<dbReference type="PANTHER" id="PTHR43884">
    <property type="entry name" value="ACYL-COA DEHYDROGENASE"/>
    <property type="match status" value="1"/>
</dbReference>
<evidence type="ECO:0000256" key="1">
    <source>
        <dbReference type="ARBA" id="ARBA00023002"/>
    </source>
</evidence>
<dbReference type="STRING" id="487316.BEN76_15200"/>
<protein>
    <submittedName>
        <fullName evidence="5">SfnB family sulfur acquisition oxidoreductase</fullName>
    </submittedName>
</protein>
<dbReference type="GO" id="GO:0050660">
    <property type="term" value="F:flavin adenine dinucleotide binding"/>
    <property type="evidence" value="ECO:0007669"/>
    <property type="project" value="InterPro"/>
</dbReference>
<dbReference type="InterPro" id="IPR046373">
    <property type="entry name" value="Acyl-CoA_Oxase/DH_mid-dom_sf"/>
</dbReference>
<dbReference type="Pfam" id="PF02771">
    <property type="entry name" value="Acyl-CoA_dh_N"/>
    <property type="match status" value="1"/>
</dbReference>
<dbReference type="Pfam" id="PF08028">
    <property type="entry name" value="Acyl-CoA_dh_2"/>
    <property type="match status" value="1"/>
</dbReference>
<sequence length="418" mass="46665">MSNLNLNRAHDSRNHPVPHHYFQHTENAHRIRSDQEAIEIAQRLAERFAQEASQRDQARQLPLNEVQAFSQSGLWAITVPKAFGGAGVSYRTLAEVIKTISSVDSSLGQIPQNHLAFIEHLRLDASEEQQHFFFDLILRGARLGNAFSEKNARTVADLQTTLRKTATGYELNGQKFFATGALLAHWIPVVAINEEGLPYAAFIPQGTTGLNIINDWSGFGQRTTASGTVELNQVEVTEQYLVPIYRAFERPTPAGAISQFIQAAVDAGIARGAIDETIRYVRQHSRPWIDAGVEHASQDPYTIANIGDLKIKLRAAEAVLDLAADEIDRAIAEPTEQQVNEATLRVAEAKVLTTEIALLASNKLFELSGTRSTLSELNLDRHWRNARTHTLHDPVRWKYHLVGNYYLNGIHPPRHAWS</sequence>
<proteinExistence type="predicted"/>
<evidence type="ECO:0000313" key="6">
    <source>
        <dbReference type="Proteomes" id="UP000185674"/>
    </source>
</evidence>
<dbReference type="KEGG" id="asol:BEN76_15200"/>
<dbReference type="InterPro" id="IPR013107">
    <property type="entry name" value="Acyl-CoA_DH_C"/>
</dbReference>
<feature type="domain" description="Acyl-CoA dehydrogenase/oxidase N-terminal" evidence="3">
    <location>
        <begin position="42"/>
        <end position="139"/>
    </location>
</feature>
<dbReference type="InterPro" id="IPR013786">
    <property type="entry name" value="AcylCoA_DH/ox_N"/>
</dbReference>
<dbReference type="GO" id="GO:0008470">
    <property type="term" value="F:3-methylbutanoyl-CoA dehydrogenase activity"/>
    <property type="evidence" value="ECO:0007669"/>
    <property type="project" value="TreeGrafter"/>
</dbReference>
<dbReference type="eggNOG" id="COG1960">
    <property type="taxonomic scope" value="Bacteria"/>
</dbReference>
<evidence type="ECO:0000313" key="5">
    <source>
        <dbReference type="EMBL" id="APV37601.1"/>
    </source>
</evidence>
<dbReference type="CDD" id="cd01163">
    <property type="entry name" value="DszC"/>
    <property type="match status" value="1"/>
</dbReference>
<dbReference type="SUPFAM" id="SSF47203">
    <property type="entry name" value="Acyl-CoA dehydrogenase C-terminal domain-like"/>
    <property type="match status" value="1"/>
</dbReference>
<dbReference type="NCBIfam" id="TIGR04022">
    <property type="entry name" value="sulfur_SfnB"/>
    <property type="match status" value="1"/>
</dbReference>
<dbReference type="Gene3D" id="1.10.540.10">
    <property type="entry name" value="Acyl-CoA dehydrogenase/oxidase, N-terminal domain"/>
    <property type="match status" value="1"/>
</dbReference>
<evidence type="ECO:0000256" key="2">
    <source>
        <dbReference type="SAM" id="MobiDB-lite"/>
    </source>
</evidence>
<dbReference type="InterPro" id="IPR037069">
    <property type="entry name" value="AcylCoA_DH/ox_N_sf"/>
</dbReference>
<reference evidence="5 6" key="1">
    <citation type="submission" date="2016-08" db="EMBL/GenBank/DDBJ databases">
        <title>Complete genome sequence of Acinetobacter baylyi strain GFJ2.</title>
        <authorList>
            <person name="Tabata M."/>
            <person name="Kuboki S."/>
            <person name="Gibu N."/>
            <person name="Kinouchi Y."/>
            <person name="Vangnai A."/>
            <person name="Kasai D."/>
            <person name="Fukuda M."/>
        </authorList>
    </citation>
    <scope>NUCLEOTIDE SEQUENCE [LARGE SCALE GENOMIC DNA]</scope>
    <source>
        <strain evidence="5 6">GFJ2</strain>
    </source>
</reference>
<dbReference type="Proteomes" id="UP000185674">
    <property type="component" value="Chromosome"/>
</dbReference>
<dbReference type="InterPro" id="IPR036250">
    <property type="entry name" value="AcylCo_DH-like_C"/>
</dbReference>
<dbReference type="SUPFAM" id="SSF56645">
    <property type="entry name" value="Acyl-CoA dehydrogenase NM domain-like"/>
    <property type="match status" value="1"/>
</dbReference>
<dbReference type="GeneID" id="67512255"/>
<dbReference type="AlphaFoldDB" id="A0A1P8EMX2"/>
<accession>A0A1P8EMX2</accession>
<name>A0A1P8EMX2_9GAMM</name>
<dbReference type="RefSeq" id="WP_004932631.1">
    <property type="nucleotide sequence ID" value="NZ_BBNM01000005.1"/>
</dbReference>
<evidence type="ECO:0000259" key="3">
    <source>
        <dbReference type="Pfam" id="PF02771"/>
    </source>
</evidence>
<dbReference type="GO" id="GO:0006552">
    <property type="term" value="P:L-leucine catabolic process"/>
    <property type="evidence" value="ECO:0007669"/>
    <property type="project" value="TreeGrafter"/>
</dbReference>
<dbReference type="Gene3D" id="1.20.140.10">
    <property type="entry name" value="Butyryl-CoA Dehydrogenase, subunit A, domain 3"/>
    <property type="match status" value="1"/>
</dbReference>
<dbReference type="InterPro" id="IPR023922">
    <property type="entry name" value="S04_starv_induced_SfnB"/>
</dbReference>
<dbReference type="EMBL" id="CP016896">
    <property type="protein sequence ID" value="APV37601.1"/>
    <property type="molecule type" value="Genomic_DNA"/>
</dbReference>
<feature type="region of interest" description="Disordered" evidence="2">
    <location>
        <begin position="1"/>
        <end position="20"/>
    </location>
</feature>
<dbReference type="InterPro" id="IPR009100">
    <property type="entry name" value="AcylCoA_DH/oxidase_NM_dom_sf"/>
</dbReference>